<feature type="chain" id="PRO_5013334870" evidence="2">
    <location>
        <begin position="20"/>
        <end position="321"/>
    </location>
</feature>
<evidence type="ECO:0000313" key="4">
    <source>
        <dbReference type="Proteomes" id="UP000220797"/>
    </source>
</evidence>
<keyword evidence="4" id="KW-1185">Reference proteome</keyword>
<dbReference type="OMA" id="CAMTHLY"/>
<accession>A0A1J1GY04</accession>
<protein>
    <submittedName>
        <fullName evidence="3">Rhoptry neck protein 12, putative</fullName>
    </submittedName>
</protein>
<evidence type="ECO:0000313" key="3">
    <source>
        <dbReference type="EMBL" id="CRG97182.1"/>
    </source>
</evidence>
<proteinExistence type="predicted"/>
<dbReference type="GeneID" id="39733294"/>
<feature type="region of interest" description="Disordered" evidence="1">
    <location>
        <begin position="274"/>
        <end position="321"/>
    </location>
</feature>
<dbReference type="AlphaFoldDB" id="A0A1J1GY04"/>
<feature type="compositionally biased region" description="Basic and acidic residues" evidence="1">
    <location>
        <begin position="68"/>
        <end position="128"/>
    </location>
</feature>
<dbReference type="EMBL" id="CVMV01000096">
    <property type="protein sequence ID" value="CRG97182.1"/>
    <property type="molecule type" value="Genomic_DNA"/>
</dbReference>
<feature type="compositionally biased region" description="Basic and acidic residues" evidence="1">
    <location>
        <begin position="274"/>
        <end position="305"/>
    </location>
</feature>
<feature type="signal peptide" evidence="2">
    <location>
        <begin position="1"/>
        <end position="19"/>
    </location>
</feature>
<comment type="caution">
    <text evidence="3">The sequence shown here is derived from an EMBL/GenBank/DDBJ whole genome shotgun (WGS) entry which is preliminary data.</text>
</comment>
<gene>
    <name evidence="3" type="primary">RON12</name>
    <name evidence="3" type="ORF">PGAL8A_00476100</name>
</gene>
<reference evidence="3" key="1">
    <citation type="submission" date="2015-04" db="EMBL/GenBank/DDBJ databases">
        <authorList>
            <consortium name="Pathogen Informatics"/>
        </authorList>
    </citation>
    <scope>NUCLEOTIDE SEQUENCE [LARGE SCALE GENOMIC DNA]</scope>
    <source>
        <strain evidence="3">8A</strain>
    </source>
</reference>
<feature type="compositionally biased region" description="Basic and acidic residues" evidence="1">
    <location>
        <begin position="41"/>
        <end position="60"/>
    </location>
</feature>
<name>A0A1J1GY04_PLAGA</name>
<dbReference type="Proteomes" id="UP000220797">
    <property type="component" value="Unassembled WGS sequence"/>
</dbReference>
<feature type="region of interest" description="Disordered" evidence="1">
    <location>
        <begin position="41"/>
        <end position="128"/>
    </location>
</feature>
<organism evidence="3 4">
    <name type="scientific">Plasmodium gallinaceum</name>
    <dbReference type="NCBI Taxonomy" id="5849"/>
    <lineage>
        <taxon>Eukaryota</taxon>
        <taxon>Sar</taxon>
        <taxon>Alveolata</taxon>
        <taxon>Apicomplexa</taxon>
        <taxon>Aconoidasida</taxon>
        <taxon>Haemosporida</taxon>
        <taxon>Plasmodiidae</taxon>
        <taxon>Plasmodium</taxon>
        <taxon>Plasmodium (Haemamoeba)</taxon>
    </lineage>
</organism>
<dbReference type="RefSeq" id="XP_028529985.1">
    <property type="nucleotide sequence ID" value="XM_028673543.1"/>
</dbReference>
<feature type="compositionally biased region" description="Polar residues" evidence="1">
    <location>
        <begin position="306"/>
        <end position="321"/>
    </location>
</feature>
<keyword evidence="2" id="KW-0732">Signal</keyword>
<evidence type="ECO:0000256" key="2">
    <source>
        <dbReference type="SAM" id="SignalP"/>
    </source>
</evidence>
<sequence length="321" mass="36952">MRNINIFLLLLYYLIVLKSVDNLRVSSAEFNTIEAEKENINDKNNDSIGNRREAINRDTETTNMSKNENTENKSENANETNKDTDNISKNEDKMKIENITKDDHETSKSDANKNEETKNFENSNEKNIKSLDNFASTKSKPNLQHKNNASLKNIVILDEAFNSAKKVCEFVVIKNEHFKNFCQMTNLYEQAEKLKKNDNELYQQVISNSYENEGSSSFQLLKEDDDSKLFKEKDNHDPRLSILFMYEKFCVGGVPLACSNILKYDNIFEVNERSETNETKQDEQDENKMIHDIEGDGSSVDEKTGTQENISDLTDNSNESI</sequence>
<evidence type="ECO:0000256" key="1">
    <source>
        <dbReference type="SAM" id="MobiDB-lite"/>
    </source>
</evidence>
<dbReference type="VEuPathDB" id="PlasmoDB:PGAL8A_00476100"/>
<dbReference type="OrthoDB" id="385873at2759"/>